<accession>A0A7S4C170</accession>
<proteinExistence type="predicted"/>
<dbReference type="SUPFAM" id="SSF53335">
    <property type="entry name" value="S-adenosyl-L-methionine-dependent methyltransferases"/>
    <property type="match status" value="1"/>
</dbReference>
<organism evidence="2">
    <name type="scientific">Chrysotila carterae</name>
    <name type="common">Marine alga</name>
    <name type="synonym">Syracosphaera carterae</name>
    <dbReference type="NCBI Taxonomy" id="13221"/>
    <lineage>
        <taxon>Eukaryota</taxon>
        <taxon>Haptista</taxon>
        <taxon>Haptophyta</taxon>
        <taxon>Prymnesiophyceae</taxon>
        <taxon>Isochrysidales</taxon>
        <taxon>Isochrysidaceae</taxon>
        <taxon>Chrysotila</taxon>
    </lineage>
</organism>
<reference evidence="2" key="1">
    <citation type="submission" date="2021-01" db="EMBL/GenBank/DDBJ databases">
        <authorList>
            <person name="Corre E."/>
            <person name="Pelletier E."/>
            <person name="Niang G."/>
            <person name="Scheremetjew M."/>
            <person name="Finn R."/>
            <person name="Kale V."/>
            <person name="Holt S."/>
            <person name="Cochrane G."/>
            <person name="Meng A."/>
            <person name="Brown T."/>
            <person name="Cohen L."/>
        </authorList>
    </citation>
    <scope>NUCLEOTIDE SEQUENCE</scope>
    <source>
        <strain evidence="2">CCMP645</strain>
    </source>
</reference>
<dbReference type="Gene3D" id="3.40.50.150">
    <property type="entry name" value="Vaccinia Virus protein VP39"/>
    <property type="match status" value="1"/>
</dbReference>
<gene>
    <name evidence="2" type="ORF">PCAR00345_LOCUS36487</name>
</gene>
<sequence length="347" mass="38446">MLLIGPATLAQIGAVDRKLVAPAITAPEVVRARELEAPNLLHAGNVDLLSQRLGILDRLIVQAQTKRAERNWMIWPRGGSYQRLILGNQPLESHAGAGMIQPTFTCPVDLTKTSSAKYIFDGGKWVCGLSFLARKHPRCVVYSIGSNFAFDGFEIPLQNWVRTVRGGSKWNASAGCELEVFDPTVRQRVGNEKFERVVRRFKNATGARYHEVGLTGDPAARTVILGRLGAVPVMTLSQMMRQNGHTCVDVLKIDVDGSELAVLKSTNWGNLCAGNLLLEVHANLFTRQRNGTAYSIREAIRDIGLLEDAGFYHFHTETVCSACPGQFELAFVNVTWLREVIRWQTFS</sequence>
<protein>
    <recommendedName>
        <fullName evidence="1">Methyltransferase domain-containing protein</fullName>
    </recommendedName>
</protein>
<feature type="domain" description="Methyltransferase" evidence="1">
    <location>
        <begin position="100"/>
        <end position="318"/>
    </location>
</feature>
<evidence type="ECO:0000313" key="2">
    <source>
        <dbReference type="EMBL" id="CAE0783783.1"/>
    </source>
</evidence>
<dbReference type="EMBL" id="HBIZ01057960">
    <property type="protein sequence ID" value="CAE0783783.1"/>
    <property type="molecule type" value="Transcribed_RNA"/>
</dbReference>
<dbReference type="Pfam" id="PF13383">
    <property type="entry name" value="Methyltransf_22"/>
    <property type="match status" value="1"/>
</dbReference>
<dbReference type="InterPro" id="IPR026913">
    <property type="entry name" value="METTL24"/>
</dbReference>
<evidence type="ECO:0000259" key="1">
    <source>
        <dbReference type="Pfam" id="PF13383"/>
    </source>
</evidence>
<dbReference type="AlphaFoldDB" id="A0A7S4C170"/>
<dbReference type="InterPro" id="IPR029063">
    <property type="entry name" value="SAM-dependent_MTases_sf"/>
</dbReference>
<dbReference type="InterPro" id="IPR025714">
    <property type="entry name" value="Methyltranfer_dom"/>
</dbReference>
<dbReference type="PANTHER" id="PTHR32026">
    <property type="entry name" value="METHYLTRANSFERASE-LIKE PROTEIN 24"/>
    <property type="match status" value="1"/>
</dbReference>
<name>A0A7S4C170_CHRCT</name>